<accession>A0A6J2REC0</accession>
<feature type="compositionally biased region" description="Acidic residues" evidence="2">
    <location>
        <begin position="80"/>
        <end position="108"/>
    </location>
</feature>
<protein>
    <submittedName>
        <fullName evidence="4">General transcription factor 3C polypeptide 3 isoform X1</fullName>
    </submittedName>
</protein>
<evidence type="ECO:0000313" key="4">
    <source>
        <dbReference type="RefSeq" id="XP_029307772.1"/>
    </source>
</evidence>
<dbReference type="CTD" id="9330"/>
<feature type="repeat" description="TPR" evidence="1">
    <location>
        <begin position="248"/>
        <end position="281"/>
    </location>
</feature>
<dbReference type="PROSITE" id="PS50005">
    <property type="entry name" value="TPR"/>
    <property type="match status" value="3"/>
</dbReference>
<dbReference type="Proteomes" id="UP000504630">
    <property type="component" value="Chromosome 2"/>
</dbReference>
<feature type="region of interest" description="Disordered" evidence="2">
    <location>
        <begin position="22"/>
        <end position="144"/>
    </location>
</feature>
<dbReference type="FunFam" id="1.25.40.10:FF:000128">
    <property type="entry name" value="General transcription factor IIIC, polypeptide 3, 102kDa"/>
    <property type="match status" value="1"/>
</dbReference>
<dbReference type="FunFam" id="1.25.40.10:FF:000155">
    <property type="entry name" value="General transcription factor 3C polypeptide 3"/>
    <property type="match status" value="1"/>
</dbReference>
<dbReference type="SMART" id="SM00028">
    <property type="entry name" value="TPR"/>
    <property type="match status" value="7"/>
</dbReference>
<organism evidence="3 4">
    <name type="scientific">Cottoperca gobio</name>
    <name type="common">Frogmouth</name>
    <name type="synonym">Aphritis gobio</name>
    <dbReference type="NCBI Taxonomy" id="56716"/>
    <lineage>
        <taxon>Eukaryota</taxon>
        <taxon>Metazoa</taxon>
        <taxon>Chordata</taxon>
        <taxon>Craniata</taxon>
        <taxon>Vertebrata</taxon>
        <taxon>Euteleostomi</taxon>
        <taxon>Actinopterygii</taxon>
        <taxon>Neopterygii</taxon>
        <taxon>Teleostei</taxon>
        <taxon>Neoteleostei</taxon>
        <taxon>Acanthomorphata</taxon>
        <taxon>Eupercaria</taxon>
        <taxon>Perciformes</taxon>
        <taxon>Notothenioidei</taxon>
        <taxon>Bovichtidae</taxon>
        <taxon>Cottoperca</taxon>
    </lineage>
</organism>
<evidence type="ECO:0000256" key="2">
    <source>
        <dbReference type="SAM" id="MobiDB-lite"/>
    </source>
</evidence>
<feature type="compositionally biased region" description="Basic residues" evidence="2">
    <location>
        <begin position="126"/>
        <end position="138"/>
    </location>
</feature>
<name>A0A6J2REC0_COTGO</name>
<dbReference type="PANTHER" id="PTHR23082">
    <property type="entry name" value="TRANSCRIPTION INITIATION FACTOR IIIC TFIIIC , POLYPEPTIDE 3-RELATED"/>
    <property type="match status" value="1"/>
</dbReference>
<dbReference type="FunCoup" id="A0A6J2REC0">
    <property type="interactions" value="1568"/>
</dbReference>
<dbReference type="InterPro" id="IPR019734">
    <property type="entry name" value="TPR_rpt"/>
</dbReference>
<reference evidence="4" key="1">
    <citation type="submission" date="2025-08" db="UniProtKB">
        <authorList>
            <consortium name="RefSeq"/>
        </authorList>
    </citation>
    <scope>IDENTIFICATION</scope>
</reference>
<evidence type="ECO:0000313" key="3">
    <source>
        <dbReference type="Proteomes" id="UP000504630"/>
    </source>
</evidence>
<feature type="compositionally biased region" description="Basic and acidic residues" evidence="2">
    <location>
        <begin position="109"/>
        <end position="125"/>
    </location>
</feature>
<dbReference type="InterPro" id="IPR039340">
    <property type="entry name" value="Tfc4/TFIIIC-102/Sfc4"/>
</dbReference>
<feature type="repeat" description="TPR" evidence="1">
    <location>
        <begin position="528"/>
        <end position="561"/>
    </location>
</feature>
<dbReference type="RefSeq" id="XP_029307772.1">
    <property type="nucleotide sequence ID" value="XM_029451912.1"/>
</dbReference>
<keyword evidence="1" id="KW-0802">TPR repeat</keyword>
<feature type="compositionally biased region" description="Basic and acidic residues" evidence="2">
    <location>
        <begin position="22"/>
        <end position="34"/>
    </location>
</feature>
<dbReference type="GO" id="GO:0000127">
    <property type="term" value="C:transcription factor TFIIIC complex"/>
    <property type="evidence" value="ECO:0007669"/>
    <property type="project" value="TreeGrafter"/>
</dbReference>
<dbReference type="InParanoid" id="A0A6J2REC0"/>
<dbReference type="GO" id="GO:0006383">
    <property type="term" value="P:transcription by RNA polymerase III"/>
    <property type="evidence" value="ECO:0007669"/>
    <property type="project" value="InterPro"/>
</dbReference>
<dbReference type="PANTHER" id="PTHR23082:SF0">
    <property type="entry name" value="GENERAL TRANSCRIPTION FACTOR 3C POLYPEPTIDE 3"/>
    <property type="match status" value="1"/>
</dbReference>
<dbReference type="OrthoDB" id="9991317at2759"/>
<proteinExistence type="predicted"/>
<evidence type="ECO:0000256" key="1">
    <source>
        <dbReference type="PROSITE-ProRule" id="PRU00339"/>
    </source>
</evidence>
<dbReference type="SUPFAM" id="SSF48452">
    <property type="entry name" value="TPR-like"/>
    <property type="match status" value="2"/>
</dbReference>
<dbReference type="AlphaFoldDB" id="A0A6J2REC0"/>
<feature type="repeat" description="TPR" evidence="1">
    <location>
        <begin position="878"/>
        <end position="911"/>
    </location>
</feature>
<feature type="region of interest" description="Disordered" evidence="2">
    <location>
        <begin position="392"/>
        <end position="418"/>
    </location>
</feature>
<dbReference type="GeneID" id="115021448"/>
<feature type="compositionally biased region" description="Basic and acidic residues" evidence="2">
    <location>
        <begin position="392"/>
        <end position="407"/>
    </location>
</feature>
<sequence length="953" mass="109052">MSGFSAELIDYLEGRITFEEFDKRRDERKAKESEVSAEGVEDDAQPSTSSQIPGNIEEGVSPGVQLAFASMLEERPEPPSSEEPEDEEEEEDSLSFIDDDDDEDYKVEEEERSKVEVEVEKVEKKARGRGSRKKKKKQRELDEEEDVTVGDVFELEMELNRENKKMMKERRHRSKLPRALRGLMGEANIRYARGEKEDAILMCMEIIRQAPLAYEPFSTLAMIYEDEEDMDKALQFGLIAAHLNPSDCEEWIRLAEMSLEQDNIRQAIVCYSKAIKYDPTNVRYVWERSSLHMRLGEHKQCMDGYRRILSLLPLEDGEHFMQLSKDMAKSYYESNDLPSALGVIDEALARHPSLVSDDFINMAAELFIANRQYNKALRVLVQFTGIVLVRDESKSESAEPRQEEKVIENTSEEQDDGIEECTNEKTVDETAAEENGEIKDVQVPDSVPVDLRAKLIVCLIHLHGNTPLEANRTHKIVIGLVSSLMEQSQEEIGDLYLDVGEAYLEEGEYMAALPLLSALVISEKYNLAVVWLRHAECLKALGHMEAAAQSYTKVVEMAPQHLEARLSLATLQQQLGRPECALKALESMYDSDTLAQDSSAAQKELKLLLHRSTLLKTQGQTQDYLDAMITMISMLLKVAMQRAKVCVRSVTISRESHLRLMKAKDMLPEIADHEAAYLDNTGKTNVLSREDWWQLLVSCVLTLCEVQRYEEAELLVESAMEFYSFYDNKPLRKELEFFGLSATILDHNYYKAYNYIRLMLMENVDLPQLWNIFNQLTITSQHQRHHRFCLRLLLKHPDNHALCVLCGHNAMVSGSFKHALGQYVQAFQTHPNNPLHSLCVGLTFFHMASQKYVAKRHALVLQGFSFLWRYVELRGECQESMYNLGRALHQMGLAYLAIHYYQKALKLPAQKLEGIPDDQVDLSREIAFNLSLIYQASGNMKMAHQLINTHCIV</sequence>
<dbReference type="Pfam" id="PF13181">
    <property type="entry name" value="TPR_8"/>
    <property type="match status" value="3"/>
</dbReference>
<gene>
    <name evidence="4" type="primary">gtf3c3</name>
</gene>
<keyword evidence="3" id="KW-1185">Reference proteome</keyword>
<dbReference type="Gene3D" id="1.25.40.10">
    <property type="entry name" value="Tetratricopeptide repeat domain"/>
    <property type="match status" value="3"/>
</dbReference>
<dbReference type="KEGG" id="cgob:115021448"/>
<dbReference type="InterPro" id="IPR011990">
    <property type="entry name" value="TPR-like_helical_dom_sf"/>
</dbReference>